<dbReference type="Gene3D" id="3.30.1150.10">
    <property type="match status" value="2"/>
</dbReference>
<dbReference type="NCBIfam" id="TIGR01352">
    <property type="entry name" value="tonB_Cterm"/>
    <property type="match status" value="1"/>
</dbReference>
<protein>
    <submittedName>
        <fullName evidence="6">TonB family protein</fullName>
    </submittedName>
</protein>
<comment type="subcellular location">
    <subcellularLocation>
        <location evidence="1">Membrane</location>
        <topology evidence="1">Single-pass membrane protein</topology>
    </subcellularLocation>
</comment>
<evidence type="ECO:0000256" key="4">
    <source>
        <dbReference type="ARBA" id="ARBA00023136"/>
    </source>
</evidence>
<comment type="caution">
    <text evidence="6">The sequence shown here is derived from an EMBL/GenBank/DDBJ whole genome shotgun (WGS) entry which is preliminary data.</text>
</comment>
<dbReference type="Pfam" id="PF03544">
    <property type="entry name" value="TonB_C"/>
    <property type="match status" value="1"/>
</dbReference>
<dbReference type="InterPro" id="IPR006260">
    <property type="entry name" value="TonB/TolA_C"/>
</dbReference>
<keyword evidence="2" id="KW-0812">Transmembrane</keyword>
<dbReference type="Proteomes" id="UP000526501">
    <property type="component" value="Unassembled WGS sequence"/>
</dbReference>
<name>A0A7X1B7S0_9BACT</name>
<evidence type="ECO:0000256" key="1">
    <source>
        <dbReference type="ARBA" id="ARBA00004167"/>
    </source>
</evidence>
<dbReference type="AlphaFoldDB" id="A0A7X1B7S0"/>
<keyword evidence="4" id="KW-0472">Membrane</keyword>
<evidence type="ECO:0000313" key="7">
    <source>
        <dbReference type="Proteomes" id="UP000526501"/>
    </source>
</evidence>
<keyword evidence="7" id="KW-1185">Reference proteome</keyword>
<evidence type="ECO:0000313" key="6">
    <source>
        <dbReference type="EMBL" id="MBC2607112.1"/>
    </source>
</evidence>
<dbReference type="GO" id="GO:0016020">
    <property type="term" value="C:membrane"/>
    <property type="evidence" value="ECO:0007669"/>
    <property type="project" value="UniProtKB-SubCell"/>
</dbReference>
<sequence length="243" mass="26654">MKRSLLITAISLLYTVWLPVGKAAELENDRVKEVSVIDQTKARFPGAMRVVGIEEGFVSVAVLVDEEGNVSDTLVLESTGSAFTNSALKAIEEWSFRPAQLQGSTVPSSAKLDFDFRLDEELRWQIQAPAQADITHTTLSEDPISFTPFDELDRIPLPIRITEPNSFRSGSATIEFYIDETGSVRCPSVISSPSLNLGRELVDTVVGWSFEIPLKSGRPTNTRVRQTFACKDGKLSSASNGND</sequence>
<evidence type="ECO:0000256" key="2">
    <source>
        <dbReference type="ARBA" id="ARBA00022692"/>
    </source>
</evidence>
<proteinExistence type="predicted"/>
<keyword evidence="3" id="KW-1133">Transmembrane helix</keyword>
<evidence type="ECO:0000259" key="5">
    <source>
        <dbReference type="PROSITE" id="PS52015"/>
    </source>
</evidence>
<organism evidence="6 7">
    <name type="scientific">Pelagicoccus albus</name>
    <dbReference type="NCBI Taxonomy" id="415222"/>
    <lineage>
        <taxon>Bacteria</taxon>
        <taxon>Pseudomonadati</taxon>
        <taxon>Verrucomicrobiota</taxon>
        <taxon>Opitutia</taxon>
        <taxon>Puniceicoccales</taxon>
        <taxon>Pelagicoccaceae</taxon>
        <taxon>Pelagicoccus</taxon>
    </lineage>
</organism>
<feature type="domain" description="TonB C-terminal" evidence="5">
    <location>
        <begin position="29"/>
        <end position="125"/>
    </location>
</feature>
<accession>A0A7X1B7S0</accession>
<gene>
    <name evidence="6" type="ORF">H5P27_13745</name>
</gene>
<dbReference type="GO" id="GO:0055085">
    <property type="term" value="P:transmembrane transport"/>
    <property type="evidence" value="ECO:0007669"/>
    <property type="project" value="InterPro"/>
</dbReference>
<dbReference type="SUPFAM" id="SSF74653">
    <property type="entry name" value="TolA/TonB C-terminal domain"/>
    <property type="match status" value="2"/>
</dbReference>
<evidence type="ECO:0000256" key="3">
    <source>
        <dbReference type="ARBA" id="ARBA00022989"/>
    </source>
</evidence>
<dbReference type="RefSeq" id="WP_185660972.1">
    <property type="nucleotide sequence ID" value="NZ_CAWPOO010000012.1"/>
</dbReference>
<dbReference type="EMBL" id="JACHVC010000012">
    <property type="protein sequence ID" value="MBC2607112.1"/>
    <property type="molecule type" value="Genomic_DNA"/>
</dbReference>
<reference evidence="6 7" key="1">
    <citation type="submission" date="2020-07" db="EMBL/GenBank/DDBJ databases">
        <authorList>
            <person name="Feng X."/>
        </authorList>
    </citation>
    <scope>NUCLEOTIDE SEQUENCE [LARGE SCALE GENOMIC DNA]</scope>
    <source>
        <strain evidence="6 7">JCM23202</strain>
    </source>
</reference>
<dbReference type="InterPro" id="IPR037682">
    <property type="entry name" value="TonB_C"/>
</dbReference>
<dbReference type="PROSITE" id="PS52015">
    <property type="entry name" value="TONB_CTD"/>
    <property type="match status" value="1"/>
</dbReference>